<dbReference type="SUPFAM" id="SSF46955">
    <property type="entry name" value="Putative DNA-binding domain"/>
    <property type="match status" value="1"/>
</dbReference>
<keyword evidence="3" id="KW-1185">Reference proteome</keyword>
<evidence type="ECO:0000313" key="2">
    <source>
        <dbReference type="EMBL" id="APF41120.1"/>
    </source>
</evidence>
<dbReference type="OrthoDB" id="4965449at2"/>
<dbReference type="InterPro" id="IPR009061">
    <property type="entry name" value="DNA-bd_dom_put_sf"/>
</dbReference>
<dbReference type="Gene3D" id="1.10.10.10">
    <property type="entry name" value="Winged helix-like DNA-binding domain superfamily/Winged helix DNA-binding domain"/>
    <property type="match status" value="1"/>
</dbReference>
<gene>
    <name evidence="2" type="ORF">BHE16_09055</name>
</gene>
<keyword evidence="2" id="KW-0238">DNA-binding</keyword>
<name>A0A1L2ZPL3_9MICC</name>
<reference evidence="2 3" key="1">
    <citation type="submission" date="2016-11" db="EMBL/GenBank/DDBJ databases">
        <title>Genome sequencing of Zhihengliuella aestuarii B18 antagonistic to Plasmodiophora brassicae.</title>
        <authorList>
            <person name="Luo Y."/>
        </authorList>
    </citation>
    <scope>NUCLEOTIDE SEQUENCE [LARGE SCALE GENOMIC DNA]</scope>
    <source>
        <strain evidence="2 3">B18</strain>
    </source>
</reference>
<evidence type="ECO:0000259" key="1">
    <source>
        <dbReference type="Pfam" id="PF12728"/>
    </source>
</evidence>
<dbReference type="InterPro" id="IPR010093">
    <property type="entry name" value="SinI_DNA-bd"/>
</dbReference>
<dbReference type="KEGG" id="nae:BHE16_09055"/>
<dbReference type="AlphaFoldDB" id="A0A1L2ZPL3"/>
<dbReference type="Proteomes" id="UP000183530">
    <property type="component" value="Chromosome"/>
</dbReference>
<accession>A0A1L2ZPL3</accession>
<dbReference type="InterPro" id="IPR036388">
    <property type="entry name" value="WH-like_DNA-bd_sf"/>
</dbReference>
<dbReference type="Pfam" id="PF12728">
    <property type="entry name" value="HTH_17"/>
    <property type="match status" value="1"/>
</dbReference>
<dbReference type="RefSeq" id="WP_071894591.1">
    <property type="nucleotide sequence ID" value="NZ_CP018135.1"/>
</dbReference>
<dbReference type="InterPro" id="IPR041657">
    <property type="entry name" value="HTH_17"/>
</dbReference>
<feature type="domain" description="Helix-turn-helix" evidence="1">
    <location>
        <begin position="74"/>
        <end position="124"/>
    </location>
</feature>
<protein>
    <submittedName>
        <fullName evidence="2">DNA-binding protein</fullName>
    </submittedName>
</protein>
<evidence type="ECO:0000313" key="3">
    <source>
        <dbReference type="Proteomes" id="UP000183530"/>
    </source>
</evidence>
<proteinExistence type="predicted"/>
<dbReference type="STRING" id="556325.BHE16_09055"/>
<dbReference type="GO" id="GO:0003677">
    <property type="term" value="F:DNA binding"/>
    <property type="evidence" value="ECO:0007669"/>
    <property type="project" value="UniProtKB-KW"/>
</dbReference>
<organism evidence="2 3">
    <name type="scientific">Neomicrococcus aestuarii</name>
    <dbReference type="NCBI Taxonomy" id="556325"/>
    <lineage>
        <taxon>Bacteria</taxon>
        <taxon>Bacillati</taxon>
        <taxon>Actinomycetota</taxon>
        <taxon>Actinomycetes</taxon>
        <taxon>Micrococcales</taxon>
        <taxon>Micrococcaceae</taxon>
        <taxon>Neomicrococcus</taxon>
    </lineage>
</organism>
<sequence length="131" mass="14146">MSEKSHANQPATFAPLNAAAADRLAKALADSDDVTVFVDGTAVKLPAEAVVAVQDVLRRLSRGDSITVSTNEEFLNTSEAAKLAGISHTYMRQLTDKGEIPVEYRGTHRRIKPADVMAWLASRSHLSDKGK</sequence>
<dbReference type="EMBL" id="CP018135">
    <property type="protein sequence ID" value="APF41120.1"/>
    <property type="molecule type" value="Genomic_DNA"/>
</dbReference>
<dbReference type="NCBIfam" id="TIGR01764">
    <property type="entry name" value="excise"/>
    <property type="match status" value="1"/>
</dbReference>